<evidence type="ECO:0000313" key="1">
    <source>
        <dbReference type="EMBL" id="CAG8798374.1"/>
    </source>
</evidence>
<feature type="non-terminal residue" evidence="1">
    <location>
        <position position="122"/>
    </location>
</feature>
<dbReference type="Proteomes" id="UP000789396">
    <property type="component" value="Unassembled WGS sequence"/>
</dbReference>
<accession>A0A9N9JYN5</accession>
<feature type="non-terminal residue" evidence="1">
    <location>
        <position position="1"/>
    </location>
</feature>
<gene>
    <name evidence="1" type="ORF">RFULGI_LOCUS17474</name>
</gene>
<proteinExistence type="predicted"/>
<sequence length="122" mass="14363">DITKQRERHSTAIDCGWHVNFNNRKGTTEIICTSLEDKHSHEINPIIDQTASHFCRLSEEMFEDIKFYTCHTISIGAKMQYNILRAKYPDKYINKKDVYNTVQRFKSPSLENIKNDITETLH</sequence>
<reference evidence="1" key="1">
    <citation type="submission" date="2021-06" db="EMBL/GenBank/DDBJ databases">
        <authorList>
            <person name="Kallberg Y."/>
            <person name="Tangrot J."/>
            <person name="Rosling A."/>
        </authorList>
    </citation>
    <scope>NUCLEOTIDE SEQUENCE</scope>
    <source>
        <strain evidence="1">IN212</strain>
    </source>
</reference>
<keyword evidence="2" id="KW-1185">Reference proteome</keyword>
<comment type="caution">
    <text evidence="1">The sequence shown here is derived from an EMBL/GenBank/DDBJ whole genome shotgun (WGS) entry which is preliminary data.</text>
</comment>
<name>A0A9N9JYN5_9GLOM</name>
<dbReference type="AlphaFoldDB" id="A0A9N9JYN5"/>
<evidence type="ECO:0000313" key="2">
    <source>
        <dbReference type="Proteomes" id="UP000789396"/>
    </source>
</evidence>
<protein>
    <submittedName>
        <fullName evidence="1">19473_t:CDS:1</fullName>
    </submittedName>
</protein>
<organism evidence="1 2">
    <name type="scientific">Racocetra fulgida</name>
    <dbReference type="NCBI Taxonomy" id="60492"/>
    <lineage>
        <taxon>Eukaryota</taxon>
        <taxon>Fungi</taxon>
        <taxon>Fungi incertae sedis</taxon>
        <taxon>Mucoromycota</taxon>
        <taxon>Glomeromycotina</taxon>
        <taxon>Glomeromycetes</taxon>
        <taxon>Diversisporales</taxon>
        <taxon>Gigasporaceae</taxon>
        <taxon>Racocetra</taxon>
    </lineage>
</organism>
<dbReference type="EMBL" id="CAJVPZ010068760">
    <property type="protein sequence ID" value="CAG8798374.1"/>
    <property type="molecule type" value="Genomic_DNA"/>
</dbReference>
<dbReference type="OrthoDB" id="2433905at2759"/>